<dbReference type="AlphaFoldDB" id="A0A072P8U0"/>
<reference evidence="2 3" key="1">
    <citation type="submission" date="2013-03" db="EMBL/GenBank/DDBJ databases">
        <title>The Genome Sequence of Exophiala aquamarina CBS 119918.</title>
        <authorList>
            <consortium name="The Broad Institute Genomics Platform"/>
            <person name="Cuomo C."/>
            <person name="de Hoog S."/>
            <person name="Gorbushina A."/>
            <person name="Walker B."/>
            <person name="Young S.K."/>
            <person name="Zeng Q."/>
            <person name="Gargeya S."/>
            <person name="Fitzgerald M."/>
            <person name="Haas B."/>
            <person name="Abouelleil A."/>
            <person name="Allen A.W."/>
            <person name="Alvarado L."/>
            <person name="Arachchi H.M."/>
            <person name="Berlin A.M."/>
            <person name="Chapman S.B."/>
            <person name="Gainer-Dewar J."/>
            <person name="Goldberg J."/>
            <person name="Griggs A."/>
            <person name="Gujja S."/>
            <person name="Hansen M."/>
            <person name="Howarth C."/>
            <person name="Imamovic A."/>
            <person name="Ireland A."/>
            <person name="Larimer J."/>
            <person name="McCowan C."/>
            <person name="Murphy C."/>
            <person name="Pearson M."/>
            <person name="Poon T.W."/>
            <person name="Priest M."/>
            <person name="Roberts A."/>
            <person name="Saif S."/>
            <person name="Shea T."/>
            <person name="Sisk P."/>
            <person name="Sykes S."/>
            <person name="Wortman J."/>
            <person name="Nusbaum C."/>
            <person name="Birren B."/>
        </authorList>
    </citation>
    <scope>NUCLEOTIDE SEQUENCE [LARGE SCALE GENOMIC DNA]</scope>
    <source>
        <strain evidence="2 3">CBS 119918</strain>
    </source>
</reference>
<organism evidence="2 3">
    <name type="scientific">Exophiala aquamarina CBS 119918</name>
    <dbReference type="NCBI Taxonomy" id="1182545"/>
    <lineage>
        <taxon>Eukaryota</taxon>
        <taxon>Fungi</taxon>
        <taxon>Dikarya</taxon>
        <taxon>Ascomycota</taxon>
        <taxon>Pezizomycotina</taxon>
        <taxon>Eurotiomycetes</taxon>
        <taxon>Chaetothyriomycetidae</taxon>
        <taxon>Chaetothyriales</taxon>
        <taxon>Herpotrichiellaceae</taxon>
        <taxon>Exophiala</taxon>
    </lineage>
</organism>
<name>A0A072P8U0_9EURO</name>
<feature type="chain" id="PRO_5001681350" evidence="1">
    <location>
        <begin position="18"/>
        <end position="307"/>
    </location>
</feature>
<evidence type="ECO:0000313" key="2">
    <source>
        <dbReference type="EMBL" id="KEF52005.1"/>
    </source>
</evidence>
<proteinExistence type="predicted"/>
<dbReference type="Proteomes" id="UP000027920">
    <property type="component" value="Unassembled WGS sequence"/>
</dbReference>
<feature type="signal peptide" evidence="1">
    <location>
        <begin position="1"/>
        <end position="17"/>
    </location>
</feature>
<dbReference type="VEuPathDB" id="FungiDB:A1O9_11995"/>
<accession>A0A072P8U0</accession>
<comment type="caution">
    <text evidence="2">The sequence shown here is derived from an EMBL/GenBank/DDBJ whole genome shotgun (WGS) entry which is preliminary data.</text>
</comment>
<evidence type="ECO:0000313" key="3">
    <source>
        <dbReference type="Proteomes" id="UP000027920"/>
    </source>
</evidence>
<keyword evidence="1" id="KW-0732">Signal</keyword>
<dbReference type="EMBL" id="AMGV01000020">
    <property type="protein sequence ID" value="KEF52005.1"/>
    <property type="molecule type" value="Genomic_DNA"/>
</dbReference>
<protein>
    <submittedName>
        <fullName evidence="2">Uncharacterized protein</fullName>
    </submittedName>
</protein>
<evidence type="ECO:0000256" key="1">
    <source>
        <dbReference type="SAM" id="SignalP"/>
    </source>
</evidence>
<gene>
    <name evidence="2" type="ORF">A1O9_11995</name>
</gene>
<dbReference type="GeneID" id="25286890"/>
<sequence length="307" mass="32301">MIFLVASVVSLLHLVACDISVQGFDDTQCAGNRIGTNVHSNAGNLHESSNCIASDTFESISTISVDAGFQCNIYSDTACQNFITSTNTVGCVPVIGQGLTCFSQASFDNPLAGSTGNIGIGKNKIIASTGDETFERAISNACGDAICDPTSRDVLNFIHGRNCEGGLADVNGNPFLTVCDNRDQCTQTITVNGQFDNTQQRDYMKGLLKATMKQGIGGFVQADSRDTSPNDQLSFASVVINDAKGADLASMSMSIEVQCTEIEPDAFNCDQPFIDILKTLVGAIPAVGETIASTFEVACAVNDLING</sequence>
<dbReference type="RefSeq" id="XP_013254595.1">
    <property type="nucleotide sequence ID" value="XM_013399141.1"/>
</dbReference>
<dbReference type="OrthoDB" id="5350342at2759"/>
<dbReference type="HOGENOM" id="CLU_997557_0_0_1"/>
<keyword evidence="3" id="KW-1185">Reference proteome</keyword>